<evidence type="ECO:0000259" key="1">
    <source>
        <dbReference type="SMART" id="SM00842"/>
    </source>
</evidence>
<dbReference type="GO" id="GO:0051301">
    <property type="term" value="P:cell division"/>
    <property type="evidence" value="ECO:0007669"/>
    <property type="project" value="InterPro"/>
</dbReference>
<comment type="caution">
    <text evidence="2">The sequence shown here is derived from an EMBL/GenBank/DDBJ whole genome shotgun (WGS) entry which is preliminary data.</text>
</comment>
<dbReference type="Gene3D" id="3.30.1490.300">
    <property type="match status" value="1"/>
</dbReference>
<feature type="domain" description="SHS2" evidence="1">
    <location>
        <begin position="16"/>
        <end position="219"/>
    </location>
</feature>
<sequence>MFNISKVKKNSGGINFIAIDLGTESVKIGVFLKETEGKIQLIGHSIVDFKNINPSELFEKDKEVLLNKLKVGVDQAKSFSTYDPKKVIIGIPSANISSQTVTVRIKRTTPDKKITQKEVEQITQKIIANSKIEADKYFSQKHENFDSEIDLLNSDITFVKIDGYITKELEGFRGTTLEISFFTTFATTKYLNKLVNLAKDLKLDLSTITTNIYALNKALKSREDSNYILLDLGGKNTDIAISFGGEIQKITNFKLGGQSFTNYISNLSNIDAVEARKYLLSETEKNEKLETYNQEIKSVWFDNLKSALESVEGVKVYPEEILLLGGGSEMVDIDKMFNAIRNLKFKDEPKIRILVKDNFDFYEDHTEQANDVRMLNVLTLGKFALKILENE</sequence>
<evidence type="ECO:0000313" key="3">
    <source>
        <dbReference type="Proteomes" id="UP000230214"/>
    </source>
</evidence>
<accession>A0A2H0RAW6</accession>
<reference evidence="2 3" key="1">
    <citation type="submission" date="2017-09" db="EMBL/GenBank/DDBJ databases">
        <title>Depth-based differentiation of microbial function through sediment-hosted aquifers and enrichment of novel symbionts in the deep terrestrial subsurface.</title>
        <authorList>
            <person name="Probst A.J."/>
            <person name="Ladd B."/>
            <person name="Jarett J.K."/>
            <person name="Geller-Mcgrath D.E."/>
            <person name="Sieber C.M."/>
            <person name="Emerson J.B."/>
            <person name="Anantharaman K."/>
            <person name="Thomas B.C."/>
            <person name="Malmstrom R."/>
            <person name="Stieglmeier M."/>
            <person name="Klingl A."/>
            <person name="Woyke T."/>
            <person name="Ryan C.M."/>
            <person name="Banfield J.F."/>
        </authorList>
    </citation>
    <scope>NUCLEOTIDE SEQUENCE [LARGE SCALE GENOMIC DNA]</scope>
    <source>
        <strain evidence="2">CG10_big_fil_rev_8_21_14_0_10_32_10</strain>
    </source>
</reference>
<dbReference type="PANTHER" id="PTHR32432">
    <property type="entry name" value="CELL DIVISION PROTEIN FTSA-RELATED"/>
    <property type="match status" value="1"/>
</dbReference>
<name>A0A2H0RAW6_UNCKA</name>
<dbReference type="SMART" id="SM00842">
    <property type="entry name" value="FtsA"/>
    <property type="match status" value="1"/>
</dbReference>
<organism evidence="2 3">
    <name type="scientific">candidate division WWE3 bacterium CG10_big_fil_rev_8_21_14_0_10_32_10</name>
    <dbReference type="NCBI Taxonomy" id="1975090"/>
    <lineage>
        <taxon>Bacteria</taxon>
        <taxon>Katanobacteria</taxon>
    </lineage>
</organism>
<dbReference type="InterPro" id="IPR050696">
    <property type="entry name" value="FtsA/MreB"/>
</dbReference>
<dbReference type="Gene3D" id="3.30.420.40">
    <property type="match status" value="2"/>
</dbReference>
<gene>
    <name evidence="2" type="ORF">COV24_01270</name>
</gene>
<proteinExistence type="predicted"/>
<dbReference type="EMBL" id="PCXU01000013">
    <property type="protein sequence ID" value="PIR43669.1"/>
    <property type="molecule type" value="Genomic_DNA"/>
</dbReference>
<dbReference type="InterPro" id="IPR043129">
    <property type="entry name" value="ATPase_NBD"/>
</dbReference>
<dbReference type="InterPro" id="IPR003494">
    <property type="entry name" value="SHS2_FtsA"/>
</dbReference>
<dbReference type="SUPFAM" id="SSF53067">
    <property type="entry name" value="Actin-like ATPase domain"/>
    <property type="match status" value="2"/>
</dbReference>
<protein>
    <recommendedName>
        <fullName evidence="1">SHS2 domain-containing protein</fullName>
    </recommendedName>
</protein>
<dbReference type="Proteomes" id="UP000230214">
    <property type="component" value="Unassembled WGS sequence"/>
</dbReference>
<evidence type="ECO:0000313" key="2">
    <source>
        <dbReference type="EMBL" id="PIR43669.1"/>
    </source>
</evidence>
<dbReference type="AlphaFoldDB" id="A0A2H0RAW6"/>